<dbReference type="CDD" id="cd13926">
    <property type="entry name" value="N-acetylmuramidase_GH108"/>
    <property type="match status" value="1"/>
</dbReference>
<dbReference type="InterPro" id="IPR018537">
    <property type="entry name" value="Peptidoglycan-bd_3"/>
</dbReference>
<dbReference type="InterPro" id="IPR023346">
    <property type="entry name" value="Lysozyme-like_dom_sf"/>
</dbReference>
<comment type="caution">
    <text evidence="4">The sequence shown here is derived from an EMBL/GenBank/DDBJ whole genome shotgun (WGS) entry which is preliminary data.</text>
</comment>
<dbReference type="EMBL" id="JACHIL010000003">
    <property type="protein sequence ID" value="MBB5091447.1"/>
    <property type="molecule type" value="Genomic_DNA"/>
</dbReference>
<feature type="domain" description="TtsA-like Glycoside hydrolase family 108" evidence="2">
    <location>
        <begin position="10"/>
        <end position="94"/>
    </location>
</feature>
<dbReference type="InterPro" id="IPR008565">
    <property type="entry name" value="TtsA-like_GH18_dom"/>
</dbReference>
<dbReference type="Pfam" id="PF05838">
    <property type="entry name" value="Glyco_hydro_108"/>
    <property type="match status" value="1"/>
</dbReference>
<evidence type="ECO:0000256" key="1">
    <source>
        <dbReference type="SAM" id="Phobius"/>
    </source>
</evidence>
<evidence type="ECO:0000259" key="3">
    <source>
        <dbReference type="Pfam" id="PF09374"/>
    </source>
</evidence>
<feature type="transmembrane region" description="Helical" evidence="1">
    <location>
        <begin position="224"/>
        <end position="242"/>
    </location>
</feature>
<organism evidence="4 5">
    <name type="scientific">Pseudochrobactrum saccharolyticum</name>
    <dbReference type="NCBI Taxonomy" id="354352"/>
    <lineage>
        <taxon>Bacteria</taxon>
        <taxon>Pseudomonadati</taxon>
        <taxon>Pseudomonadota</taxon>
        <taxon>Alphaproteobacteria</taxon>
        <taxon>Hyphomicrobiales</taxon>
        <taxon>Brucellaceae</taxon>
        <taxon>Pseudochrobactrum</taxon>
    </lineage>
</organism>
<keyword evidence="1" id="KW-1133">Transmembrane helix</keyword>
<dbReference type="SUPFAM" id="SSF53955">
    <property type="entry name" value="Lysozyme-like"/>
    <property type="match status" value="1"/>
</dbReference>
<dbReference type="Pfam" id="PF09374">
    <property type="entry name" value="PG_binding_3"/>
    <property type="match status" value="1"/>
</dbReference>
<evidence type="ECO:0000313" key="5">
    <source>
        <dbReference type="Proteomes" id="UP000531231"/>
    </source>
</evidence>
<accession>A0A7W8AJD2</accession>
<gene>
    <name evidence="4" type="ORF">HNQ68_001988</name>
</gene>
<keyword evidence="1" id="KW-0472">Membrane</keyword>
<evidence type="ECO:0000313" key="4">
    <source>
        <dbReference type="EMBL" id="MBB5091447.1"/>
    </source>
</evidence>
<feature type="domain" description="Peptidoglycan binding" evidence="3">
    <location>
        <begin position="98"/>
        <end position="158"/>
    </location>
</feature>
<proteinExistence type="predicted"/>
<protein>
    <submittedName>
        <fullName evidence="4">Lysozyme family protein</fullName>
    </submittedName>
</protein>
<keyword evidence="5" id="KW-1185">Reference proteome</keyword>
<reference evidence="4 5" key="1">
    <citation type="submission" date="2020-08" db="EMBL/GenBank/DDBJ databases">
        <title>Genomic Encyclopedia of Type Strains, Phase IV (KMG-IV): sequencing the most valuable type-strain genomes for metagenomic binning, comparative biology and taxonomic classification.</title>
        <authorList>
            <person name="Goeker M."/>
        </authorList>
    </citation>
    <scope>NUCLEOTIDE SEQUENCE [LARGE SCALE GENOMIC DNA]</scope>
    <source>
        <strain evidence="4 5">DSM 25620</strain>
    </source>
</reference>
<dbReference type="AlphaFoldDB" id="A0A7W8AJD2"/>
<dbReference type="Gene3D" id="1.20.141.10">
    <property type="entry name" value="Chitosanase, subunit A, domain 1"/>
    <property type="match status" value="1"/>
</dbReference>
<sequence length="250" mass="26662">MRETLTTALDLIFGHEGGYVNNPKDPGGATKYGITHRTLAAHRGVQSVTPAEVKTLTKEEAIVIYRRSYWVQSGGDLLPVGIDFMAFDYGVNSGPAQAVKSLQRVVGVTADGIVGGQTVAAVKAYKGDLIGAYAAERLRFMRTLKAWPVFGRGWRERVVSVEAQARQLVKGKVTITDAYTASAKANPKDQSLTETLKKPEAWASIGGLLSGLGGMASGSGPIQWALAIIMVGAFATGAYFLIKRMQDQAA</sequence>
<evidence type="ECO:0000259" key="2">
    <source>
        <dbReference type="Pfam" id="PF05838"/>
    </source>
</evidence>
<dbReference type="Proteomes" id="UP000531231">
    <property type="component" value="Unassembled WGS sequence"/>
</dbReference>
<name>A0A7W8AJD2_9HYPH</name>
<keyword evidence="1" id="KW-0812">Transmembrane</keyword>
<dbReference type="RefSeq" id="WP_075656828.1">
    <property type="nucleotide sequence ID" value="NZ_JACHIL010000003.1"/>
</dbReference>